<evidence type="ECO:0000256" key="5">
    <source>
        <dbReference type="RuleBase" id="RU364069"/>
    </source>
</evidence>
<dbReference type="CDD" id="cd00438">
    <property type="entry name" value="cupin_RmlC"/>
    <property type="match status" value="1"/>
</dbReference>
<name>A0ABY8HLC6_ENSAD</name>
<dbReference type="InterPro" id="IPR000888">
    <property type="entry name" value="RmlC-like"/>
</dbReference>
<gene>
    <name evidence="6" type="primary">rfbC</name>
    <name evidence="6" type="ORF">P4B07_24625</name>
</gene>
<dbReference type="NCBIfam" id="TIGR01221">
    <property type="entry name" value="rmlC"/>
    <property type="match status" value="1"/>
</dbReference>
<dbReference type="EC" id="5.1.3.13" evidence="3 5"/>
<dbReference type="GeneID" id="29521425"/>
<keyword evidence="5 6" id="KW-0413">Isomerase</keyword>
<comment type="similarity">
    <text evidence="5">Belongs to the dTDP-4-dehydrorhamnose 3,5-epimerase family.</text>
</comment>
<evidence type="ECO:0000313" key="7">
    <source>
        <dbReference type="Proteomes" id="UP001214094"/>
    </source>
</evidence>
<dbReference type="RefSeq" id="WP_034800618.1">
    <property type="nucleotide sequence ID" value="NZ_CP015881.1"/>
</dbReference>
<dbReference type="PANTHER" id="PTHR21047">
    <property type="entry name" value="DTDP-6-DEOXY-D-GLUCOSE-3,5 EPIMERASE"/>
    <property type="match status" value="1"/>
</dbReference>
<dbReference type="Gene3D" id="2.60.120.10">
    <property type="entry name" value="Jelly Rolls"/>
    <property type="match status" value="1"/>
</dbReference>
<dbReference type="InterPro" id="IPR014710">
    <property type="entry name" value="RmlC-like_jellyroll"/>
</dbReference>
<comment type="catalytic activity">
    <reaction evidence="1 5">
        <text>dTDP-4-dehydro-6-deoxy-alpha-D-glucose = dTDP-4-dehydro-beta-L-rhamnose</text>
        <dbReference type="Rhea" id="RHEA:16969"/>
        <dbReference type="ChEBI" id="CHEBI:57649"/>
        <dbReference type="ChEBI" id="CHEBI:62830"/>
        <dbReference type="EC" id="5.1.3.13"/>
    </reaction>
</comment>
<keyword evidence="7" id="KW-1185">Reference proteome</keyword>
<evidence type="ECO:0000256" key="4">
    <source>
        <dbReference type="ARBA" id="ARBA00019595"/>
    </source>
</evidence>
<comment type="pathway">
    <text evidence="5">Carbohydrate biosynthesis; dTDP-L-rhamnose biosynthesis.</text>
</comment>
<evidence type="ECO:0000256" key="2">
    <source>
        <dbReference type="ARBA" id="ARBA00001997"/>
    </source>
</evidence>
<keyword evidence="6" id="KW-0614">Plasmid</keyword>
<evidence type="ECO:0000313" key="6">
    <source>
        <dbReference type="EMBL" id="WFP92942.1"/>
    </source>
</evidence>
<evidence type="ECO:0000256" key="3">
    <source>
        <dbReference type="ARBA" id="ARBA00012098"/>
    </source>
</evidence>
<comment type="function">
    <text evidence="2 5">Catalyzes the epimerization of the C3' and C5'positions of dTDP-6-deoxy-D-xylo-4-hexulose, forming dTDP-6-deoxy-L-lyxo-4-hexulose.</text>
</comment>
<proteinExistence type="inferred from homology"/>
<evidence type="ECO:0000256" key="1">
    <source>
        <dbReference type="ARBA" id="ARBA00001298"/>
    </source>
</evidence>
<dbReference type="Pfam" id="PF00908">
    <property type="entry name" value="dTDP_sugar_isom"/>
    <property type="match status" value="1"/>
</dbReference>
<dbReference type="SUPFAM" id="SSF51182">
    <property type="entry name" value="RmlC-like cupins"/>
    <property type="match status" value="1"/>
</dbReference>
<dbReference type="EMBL" id="CP121309">
    <property type="protein sequence ID" value="WFP92942.1"/>
    <property type="molecule type" value="Genomic_DNA"/>
</dbReference>
<accession>A0ABY8HLC6</accession>
<sequence length="184" mass="20798">MLFEQTSIPEVVLITPNRMEDERGYFSETFRSDQFEANIGSFAFVQENLSYSRKAGTVRGLHYQLAPHAQGKLVSCPVGALWDVAVDLRHGSPTFGRFVAAELSDENGRQLWIPPGFAHGFCTLKPETTICYKVTAYYKQEVERGLFWNDPALEITWPTSIAEAVVSDKDKKQPRLNELYANFA</sequence>
<organism evidence="6 7">
    <name type="scientific">Ensifer adhaerens</name>
    <name type="common">Sinorhizobium morelense</name>
    <dbReference type="NCBI Taxonomy" id="106592"/>
    <lineage>
        <taxon>Bacteria</taxon>
        <taxon>Pseudomonadati</taxon>
        <taxon>Pseudomonadota</taxon>
        <taxon>Alphaproteobacteria</taxon>
        <taxon>Hyphomicrobiales</taxon>
        <taxon>Rhizobiaceae</taxon>
        <taxon>Sinorhizobium/Ensifer group</taxon>
        <taxon>Ensifer</taxon>
    </lineage>
</organism>
<dbReference type="InterPro" id="IPR011051">
    <property type="entry name" value="RmlC_Cupin_sf"/>
</dbReference>
<comment type="subunit">
    <text evidence="5">Homodimer.</text>
</comment>
<dbReference type="GO" id="GO:0008830">
    <property type="term" value="F:dTDP-4-dehydrorhamnose 3,5-epimerase activity"/>
    <property type="evidence" value="ECO:0007669"/>
    <property type="project" value="UniProtKB-EC"/>
</dbReference>
<dbReference type="PANTHER" id="PTHR21047:SF2">
    <property type="entry name" value="THYMIDINE DIPHOSPHO-4-KETO-RHAMNOSE 3,5-EPIMERASE"/>
    <property type="match status" value="1"/>
</dbReference>
<reference evidence="6 7" key="1">
    <citation type="submission" date="2023-03" db="EMBL/GenBank/DDBJ databases">
        <title>Comparative genome and transcriptome analysis combination mining strategies for increasing vitamin B12 production of Ensifer adhaerens strain.</title>
        <authorList>
            <person name="Yongheng L."/>
        </authorList>
    </citation>
    <scope>NUCLEOTIDE SEQUENCE [LARGE SCALE GENOMIC DNA]</scope>
    <source>
        <strain evidence="6 7">Casida A-T305</strain>
        <plasmid evidence="6 7">unnamedA</plasmid>
    </source>
</reference>
<dbReference type="Proteomes" id="UP001214094">
    <property type="component" value="Plasmid unnamedA"/>
</dbReference>
<protein>
    <recommendedName>
        <fullName evidence="4 5">dTDP-4-dehydrorhamnose 3,5-epimerase</fullName>
        <ecNumber evidence="3 5">5.1.3.13</ecNumber>
    </recommendedName>
    <alternativeName>
        <fullName evidence="5">Thymidine diphospho-4-keto-rhamnose 3,5-epimerase</fullName>
    </alternativeName>
</protein>
<geneLocation type="plasmid" evidence="6 7">
    <name>unnamedA</name>
</geneLocation>